<dbReference type="PROSITE" id="PS51007">
    <property type="entry name" value="CYTC"/>
    <property type="match status" value="1"/>
</dbReference>
<evidence type="ECO:0000259" key="5">
    <source>
        <dbReference type="PROSITE" id="PS51007"/>
    </source>
</evidence>
<evidence type="ECO:0000313" key="7">
    <source>
        <dbReference type="Proteomes" id="UP000319908"/>
    </source>
</evidence>
<dbReference type="Pfam" id="PF23500">
    <property type="entry name" value="DUF7133"/>
    <property type="match status" value="1"/>
</dbReference>
<keyword evidence="2 4" id="KW-0479">Metal-binding</keyword>
<evidence type="ECO:0000256" key="3">
    <source>
        <dbReference type="ARBA" id="ARBA00023004"/>
    </source>
</evidence>
<dbReference type="EMBL" id="SJPU01000002">
    <property type="protein sequence ID" value="TWU17030.1"/>
    <property type="molecule type" value="Genomic_DNA"/>
</dbReference>
<comment type="caution">
    <text evidence="6">The sequence shown here is derived from an EMBL/GenBank/DDBJ whole genome shotgun (WGS) entry which is preliminary data.</text>
</comment>
<dbReference type="Gene3D" id="2.120.10.30">
    <property type="entry name" value="TolB, C-terminal domain"/>
    <property type="match status" value="1"/>
</dbReference>
<dbReference type="NCBIfam" id="TIGR02604">
    <property type="entry name" value="Piru_Ver_Nterm"/>
    <property type="match status" value="1"/>
</dbReference>
<evidence type="ECO:0000313" key="6">
    <source>
        <dbReference type="EMBL" id="TWU17030.1"/>
    </source>
</evidence>
<dbReference type="NCBIfam" id="TIGR02603">
    <property type="entry name" value="CxxCH_TIGR02603"/>
    <property type="match status" value="1"/>
</dbReference>
<sequence>MVPAASTDRMNMISQACAPRELPLSRRGMLSSIGETFAATAIANPLSADQSLSVPLSIGQAVLDITPTLGIEFAGFHKPPGQERRITGIRQETRRIQIARVLISVVLATLLSGVVNSRLPAADGDNPYAYLDEYSSPYYPHTHFPKLTTPQWVGEPDVEAVIVLGIDDMRETAKYEMYLRPILDRLKQIDGRAPVSIMTCQVDPGDPQLQSWLAEGLSFETHTVDHPCPCLQSGQLDQAKSTYDRCVDLVSAIPNNKPVAFRFPCMDSQNTPSPRAYAEIINQTTPAGNFLQASTSVVSVFTSRDPEIPRSITLNSEGEERFERYIPFPSFVNKIENYPYPFVIGRKCWEFPCMIPDDWQGQNIQQPNNPRTVNDMLAAIDATVVKKGIANIVFHPYEWIRSEQIAEVVDRVHAKYGRRVTFLTFQECIERINSNLLLNQPLRRTADGGDNGVRILDLNLDGYLDVMIGNDQCQVARVWDPAGQQWQDISNPVKFISNESGSDAITQGVQFGRFVAGEGVSVLVNHEQDQSIYQFADDEFVRSLLPHELVGFHTSQAGVDQGVRLRDLDLDGTSEILVANPKVQLLLDFIDNGTWQSLSLPLPAPVVDAQGGDNGARFVDLDKDGYDDFIVSNSSESAVYLYDDETHNFTRSVEPDSEIPRIARGHTDNGAWFADDHMWVQNEDTNRLPDGVDRRTFSQLTGNAEPGPRSAEQSLKSMRVRPDFTIELVAAEPLTMDPVAIDFGPDGKLWVVEMADYPLGLDDHGKPGGRVRYLEDLDGDGTYDKSTLFLDNIAFPTGVLAVGDGVIVSAAPKIFYAEDTDGDGVADVKTVLYTGFGEGNQQHRVNGFERGLDNWIYLANGDSGGTIKSIQTGQVVDIRGQDLRIRPTTGEFDLQAGQTQFGRHRDDYGNWFGSNNSVPVRHYAHPAQYLRRNSLVPPAIPSRDIARLDNTQVFPRSRVLSHWSGYVPPTPGEKHAFTSACSTIVYRDNLLGPEFMQSTFTCEPVHNLVQRRQLVPAGASFESQRPEDEANFEFLASEDSWFRPASVTTGPDGAIWIADMYRLVMEHPEWIDDEREQTLELRAGHDRGRIYRVFPTDQPPRPILKLSSMSTQQLVEQLDSPSGRNRDLAQAMLIGKQDPDAIEPLQQTVATSPNPLARLHALCTLDGLDALVVGSLEIALRDPDPTVRRHALRLSERWLRGDTHPTPPANPIPDSTPASLLSAVLHCDAADLHVRQQMAYSLGYSDAPQAVAKLGQIAGNSFGLPVIREAVISSLRPATLAAFQAAIQENPRAVAAYQEVILEMAARSGEGQLLSSLVESLVLSLRGDAPDPTRIDALTKTLKTLRHRTVELAPNAASLIDDLQPQAAQWAADPRASSPLRIAALRMYALLGRDSSVPLNLLTASQPVDVQIAAADGVVNIDPQAILGRLASLSPVVRQAALNAILARESAALQLIAALEAEEVPLYAISDESRRRLHSHASDEVKAAAIEVFGELSSATEKRSLLQRYLAKVLEDGDPQRGASVFQKQCAACHRVKEMGHAIGPDIASLKDRTPKTLLTAILDPNLAVEDKYQGYHVLTLDGQLMTGVISNESSTAIELQMQEGKRHSILRDDIEWIRTTGVSLMPEGLEKAIPPEEMNHLLAYLNASERVPTLAPAPAASVDGNELAD</sequence>
<evidence type="ECO:0000256" key="2">
    <source>
        <dbReference type="ARBA" id="ARBA00022723"/>
    </source>
</evidence>
<dbReference type="InterPro" id="IPR013427">
    <property type="entry name" value="Haem-bd_dom_put"/>
</dbReference>
<dbReference type="InterPro" id="IPR013428">
    <property type="entry name" value="Membrane-bound_put_N"/>
</dbReference>
<keyword evidence="1 4" id="KW-0349">Heme</keyword>
<dbReference type="SUPFAM" id="SSF88713">
    <property type="entry name" value="Glycoside hydrolase/deacetylase"/>
    <property type="match status" value="1"/>
</dbReference>
<keyword evidence="3 4" id="KW-0408">Iron</keyword>
<dbReference type="InterPro" id="IPR011989">
    <property type="entry name" value="ARM-like"/>
</dbReference>
<reference evidence="6 7" key="1">
    <citation type="journal article" date="2020" name="Antonie Van Leeuwenhoek">
        <title>Rhodopirellula heiligendammensis sp. nov., Rhodopirellula pilleata sp. nov., and Rhodopirellula solitaria sp. nov. isolated from natural or artificial marine surfaces in Northern Germany and California, USA, and emended description of the genus Rhodopirellula.</title>
        <authorList>
            <person name="Kallscheuer N."/>
            <person name="Wiegand S."/>
            <person name="Jogler M."/>
            <person name="Boedeker C."/>
            <person name="Peeters S.H."/>
            <person name="Rast P."/>
            <person name="Heuer A."/>
            <person name="Jetten M.S.M."/>
            <person name="Rohde M."/>
            <person name="Jogler C."/>
        </authorList>
    </citation>
    <scope>NUCLEOTIDE SEQUENCE [LARGE SCALE GENOMIC DNA]</scope>
    <source>
        <strain evidence="6 7">Poly21</strain>
    </source>
</reference>
<dbReference type="GO" id="GO:0005975">
    <property type="term" value="P:carbohydrate metabolic process"/>
    <property type="evidence" value="ECO:0007669"/>
    <property type="project" value="InterPro"/>
</dbReference>
<evidence type="ECO:0000256" key="1">
    <source>
        <dbReference type="ARBA" id="ARBA00022617"/>
    </source>
</evidence>
<dbReference type="SUPFAM" id="SSF48371">
    <property type="entry name" value="ARM repeat"/>
    <property type="match status" value="2"/>
</dbReference>
<organism evidence="6 7">
    <name type="scientific">Allorhodopirellula heiligendammensis</name>
    <dbReference type="NCBI Taxonomy" id="2714739"/>
    <lineage>
        <taxon>Bacteria</taxon>
        <taxon>Pseudomonadati</taxon>
        <taxon>Planctomycetota</taxon>
        <taxon>Planctomycetia</taxon>
        <taxon>Pirellulales</taxon>
        <taxon>Pirellulaceae</taxon>
        <taxon>Allorhodopirellula</taxon>
    </lineage>
</organism>
<dbReference type="Gene3D" id="1.25.10.10">
    <property type="entry name" value="Leucine-rich Repeat Variant"/>
    <property type="match status" value="1"/>
</dbReference>
<accession>A0A5C6BXI2</accession>
<name>A0A5C6BXI2_9BACT</name>
<dbReference type="GO" id="GO:0020037">
    <property type="term" value="F:heme binding"/>
    <property type="evidence" value="ECO:0007669"/>
    <property type="project" value="InterPro"/>
</dbReference>
<dbReference type="SUPFAM" id="SSF63829">
    <property type="entry name" value="Calcium-dependent phosphotriesterase"/>
    <property type="match status" value="1"/>
</dbReference>
<dbReference type="PANTHER" id="PTHR33546:SF1">
    <property type="entry name" value="LARGE, MULTIFUNCTIONAL SECRETED PROTEIN"/>
    <property type="match status" value="1"/>
</dbReference>
<dbReference type="InterPro" id="IPR016024">
    <property type="entry name" value="ARM-type_fold"/>
</dbReference>
<proteinExistence type="predicted"/>
<dbReference type="InterPro" id="IPR009056">
    <property type="entry name" value="Cyt_c-like_dom"/>
</dbReference>
<dbReference type="SUPFAM" id="SSF69318">
    <property type="entry name" value="Integrin alpha N-terminal domain"/>
    <property type="match status" value="1"/>
</dbReference>
<dbReference type="PANTHER" id="PTHR33546">
    <property type="entry name" value="LARGE, MULTIFUNCTIONAL SECRETED PROTEIN-RELATED"/>
    <property type="match status" value="1"/>
</dbReference>
<dbReference type="InterPro" id="IPR055557">
    <property type="entry name" value="DUF7133"/>
</dbReference>
<dbReference type="Gene3D" id="3.20.20.370">
    <property type="entry name" value="Glycoside hydrolase/deacetylase"/>
    <property type="match status" value="1"/>
</dbReference>
<dbReference type="Proteomes" id="UP000319908">
    <property type="component" value="Unassembled WGS sequence"/>
</dbReference>
<dbReference type="GO" id="GO:0009055">
    <property type="term" value="F:electron transfer activity"/>
    <property type="evidence" value="ECO:0007669"/>
    <property type="project" value="InterPro"/>
</dbReference>
<keyword evidence="7" id="KW-1185">Reference proteome</keyword>
<dbReference type="InterPro" id="IPR028994">
    <property type="entry name" value="Integrin_alpha_N"/>
</dbReference>
<dbReference type="GO" id="GO:0046872">
    <property type="term" value="F:metal ion binding"/>
    <property type="evidence" value="ECO:0007669"/>
    <property type="project" value="UniProtKB-KW"/>
</dbReference>
<dbReference type="InterPro" id="IPR011330">
    <property type="entry name" value="Glyco_hydro/deAcase_b/a-brl"/>
</dbReference>
<dbReference type="Pfam" id="PF00034">
    <property type="entry name" value="Cytochrom_C"/>
    <property type="match status" value="1"/>
</dbReference>
<protein>
    <submittedName>
        <fullName evidence="6">Cytochrome c</fullName>
    </submittedName>
</protein>
<dbReference type="OrthoDB" id="230287at2"/>
<evidence type="ECO:0000256" key="4">
    <source>
        <dbReference type="PROSITE-ProRule" id="PRU00433"/>
    </source>
</evidence>
<feature type="domain" description="Cytochrome c" evidence="5">
    <location>
        <begin position="1517"/>
        <end position="1650"/>
    </location>
</feature>
<dbReference type="SUPFAM" id="SSF46626">
    <property type="entry name" value="Cytochrome c"/>
    <property type="match status" value="1"/>
</dbReference>
<dbReference type="Gene3D" id="1.10.760.10">
    <property type="entry name" value="Cytochrome c-like domain"/>
    <property type="match status" value="1"/>
</dbReference>
<dbReference type="InterPro" id="IPR011042">
    <property type="entry name" value="6-blade_b-propeller_TolB-like"/>
</dbReference>
<gene>
    <name evidence="6" type="ORF">Poly21_42390</name>
</gene>
<dbReference type="InterPro" id="IPR036909">
    <property type="entry name" value="Cyt_c-like_dom_sf"/>
</dbReference>